<gene>
    <name evidence="2" type="primary">62</name>
    <name evidence="2" type="ORF">SEA_VIBAKI_62</name>
</gene>
<dbReference type="GeneID" id="55813377"/>
<dbReference type="InterPro" id="IPR010982">
    <property type="entry name" value="Lambda_DNA-bd_dom_sf"/>
</dbReference>
<accession>A0A514TZ17</accession>
<keyword evidence="3" id="KW-1185">Reference proteome</keyword>
<dbReference type="Proteomes" id="UP000318687">
    <property type="component" value="Segment"/>
</dbReference>
<reference evidence="2 3" key="1">
    <citation type="submission" date="2019-06" db="EMBL/GenBank/DDBJ databases">
        <authorList>
            <person name="Alexander J."/>
            <person name="Ertsgaard D.J."/>
            <person name="Fields K.L."/>
            <person name="Fields S.B."/>
            <person name="Humphreys H."/>
            <person name="Kinneman J.E."/>
            <person name="Nelson N.D."/>
            <person name="Olakunle E.K."/>
            <person name="Reimer A.C."/>
            <person name="Robertson C."/>
            <person name="Ross G.V."/>
            <person name="Bonilla J.A."/>
            <person name="Klyczek K."/>
            <person name="Garlena R.A."/>
            <person name="Russell D.A."/>
            <person name="Pope W.H."/>
            <person name="Jacobs-Sera D."/>
            <person name="Hatfull G.F."/>
        </authorList>
    </citation>
    <scope>NUCLEOTIDE SEQUENCE [LARGE SCALE GENOMIC DNA]</scope>
</reference>
<evidence type="ECO:0000313" key="2">
    <source>
        <dbReference type="EMBL" id="QDK01942.1"/>
    </source>
</evidence>
<name>A0A514TZ17_9CAUD</name>
<dbReference type="Gene3D" id="1.10.260.40">
    <property type="entry name" value="lambda repressor-like DNA-binding domains"/>
    <property type="match status" value="1"/>
</dbReference>
<protein>
    <recommendedName>
        <fullName evidence="1">HTH cro/C1-type domain-containing protein</fullName>
    </recommendedName>
</protein>
<dbReference type="GO" id="GO:0003677">
    <property type="term" value="F:DNA binding"/>
    <property type="evidence" value="ECO:0007669"/>
    <property type="project" value="InterPro"/>
</dbReference>
<evidence type="ECO:0000259" key="1">
    <source>
        <dbReference type="PROSITE" id="PS50943"/>
    </source>
</evidence>
<dbReference type="SUPFAM" id="SSF47413">
    <property type="entry name" value="lambda repressor-like DNA-binding domains"/>
    <property type="match status" value="1"/>
</dbReference>
<proteinExistence type="predicted"/>
<dbReference type="CDD" id="cd00093">
    <property type="entry name" value="HTH_XRE"/>
    <property type="match status" value="1"/>
</dbReference>
<feature type="domain" description="HTH cro/C1-type" evidence="1">
    <location>
        <begin position="19"/>
        <end position="75"/>
    </location>
</feature>
<organism evidence="2 3">
    <name type="scientific">Arthrobacter phage Vibaki</name>
    <dbReference type="NCBI Taxonomy" id="2593333"/>
    <lineage>
        <taxon>Viruses</taxon>
        <taxon>Duplodnaviria</taxon>
        <taxon>Heunggongvirae</taxon>
        <taxon>Uroviricota</taxon>
        <taxon>Caudoviricetes</taxon>
        <taxon>Berryhillviridae</taxon>
        <taxon>Vibakivirus</taxon>
        <taxon>Vibakivirus vibaki</taxon>
    </lineage>
</organism>
<evidence type="ECO:0000313" key="3">
    <source>
        <dbReference type="Proteomes" id="UP000318687"/>
    </source>
</evidence>
<dbReference type="RefSeq" id="YP_009884039.1">
    <property type="nucleotide sequence ID" value="NC_049465.1"/>
</dbReference>
<sequence>MPRTPYTPTAADALTGQNVRALRQRAGETLKQTVERSGFGKDASTLAATERGERLLTDLEATKLAAHFGTTADMLRRFGTFAPTTEQEWLGNTATAEVKAAIGDAWPIPTAPALFAVPDQPAEPEPTPEQLQQLAADVYAAETLAPVDPRYFLIDLDHPMHPDEYRAQVWIPYLENRYAAETA</sequence>
<dbReference type="PROSITE" id="PS50943">
    <property type="entry name" value="HTH_CROC1"/>
    <property type="match status" value="1"/>
</dbReference>
<dbReference type="EMBL" id="MN096362">
    <property type="protein sequence ID" value="QDK01942.1"/>
    <property type="molecule type" value="Genomic_DNA"/>
</dbReference>
<dbReference type="KEGG" id="vg:55813377"/>
<dbReference type="InterPro" id="IPR001387">
    <property type="entry name" value="Cro/C1-type_HTH"/>
</dbReference>